<evidence type="ECO:0000313" key="5">
    <source>
        <dbReference type="Proteomes" id="UP000245812"/>
    </source>
</evidence>
<comment type="caution">
    <text evidence="4">The sequence shown here is derived from an EMBL/GenBank/DDBJ whole genome shotgun (WGS) entry which is preliminary data.</text>
</comment>
<protein>
    <submittedName>
        <fullName evidence="4">Heat shock protein Hsp20</fullName>
    </submittedName>
</protein>
<dbReference type="InterPro" id="IPR008978">
    <property type="entry name" value="HSP20-like_chaperone"/>
</dbReference>
<comment type="similarity">
    <text evidence="1 2">Belongs to the small heat shock protein (HSP20) family.</text>
</comment>
<evidence type="ECO:0000256" key="1">
    <source>
        <dbReference type="PROSITE-ProRule" id="PRU00285"/>
    </source>
</evidence>
<dbReference type="PANTHER" id="PTHR11527">
    <property type="entry name" value="HEAT-SHOCK PROTEIN 20 FAMILY MEMBER"/>
    <property type="match status" value="1"/>
</dbReference>
<dbReference type="EMBL" id="QGHC01000004">
    <property type="protein sequence ID" value="PWK89670.1"/>
    <property type="molecule type" value="Genomic_DNA"/>
</dbReference>
<keyword evidence="4" id="KW-0346">Stress response</keyword>
<dbReference type="InterPro" id="IPR002068">
    <property type="entry name" value="A-crystallin/Hsp20_dom"/>
</dbReference>
<gene>
    <name evidence="4" type="ORF">C7456_10418</name>
</gene>
<evidence type="ECO:0000313" key="4">
    <source>
        <dbReference type="EMBL" id="PWK89670.1"/>
    </source>
</evidence>
<sequence>MTTLARWNPFRSVARLDPTAGFDEFFRGLAARPLWRELEAAPDMRIDVSEDDGAFHVKADIPGVSKDDIEVSVEGSQVAIGAEVKRETQKKENRKDLCTERYCGQVFRSFTLPAEVDSAKAEAHYENGVLTLDLPKKANGSSRRIAVN</sequence>
<dbReference type="PROSITE" id="PS01031">
    <property type="entry name" value="SHSP"/>
    <property type="match status" value="1"/>
</dbReference>
<dbReference type="InterPro" id="IPR031107">
    <property type="entry name" value="Small_HSP"/>
</dbReference>
<name>A0A316IBD1_9GAMM</name>
<dbReference type="RefSeq" id="WP_109722822.1">
    <property type="nucleotide sequence ID" value="NZ_MSZV01000007.1"/>
</dbReference>
<dbReference type="Proteomes" id="UP000245812">
    <property type="component" value="Unassembled WGS sequence"/>
</dbReference>
<keyword evidence="5" id="KW-1185">Reference proteome</keyword>
<reference evidence="4 5" key="1">
    <citation type="submission" date="2018-05" db="EMBL/GenBank/DDBJ databases">
        <title>Genomic Encyclopedia of Type Strains, Phase IV (KMG-IV): sequencing the most valuable type-strain genomes for metagenomic binning, comparative biology and taxonomic classification.</title>
        <authorList>
            <person name="Goeker M."/>
        </authorList>
    </citation>
    <scope>NUCLEOTIDE SEQUENCE [LARGE SCALE GENOMIC DNA]</scope>
    <source>
        <strain evidence="4 5">DSM 14263</strain>
    </source>
</reference>
<dbReference type="Pfam" id="PF00011">
    <property type="entry name" value="HSP20"/>
    <property type="match status" value="1"/>
</dbReference>
<accession>A0A316IBD1</accession>
<dbReference type="CDD" id="cd06464">
    <property type="entry name" value="ACD_sHsps-like"/>
    <property type="match status" value="1"/>
</dbReference>
<evidence type="ECO:0000259" key="3">
    <source>
        <dbReference type="PROSITE" id="PS01031"/>
    </source>
</evidence>
<organism evidence="4 5">
    <name type="scientific">Fulvimonas soli</name>
    <dbReference type="NCBI Taxonomy" id="155197"/>
    <lineage>
        <taxon>Bacteria</taxon>
        <taxon>Pseudomonadati</taxon>
        <taxon>Pseudomonadota</taxon>
        <taxon>Gammaproteobacteria</taxon>
        <taxon>Lysobacterales</taxon>
        <taxon>Rhodanobacteraceae</taxon>
        <taxon>Fulvimonas</taxon>
    </lineage>
</organism>
<dbReference type="Gene3D" id="2.60.40.790">
    <property type="match status" value="1"/>
</dbReference>
<proteinExistence type="inferred from homology"/>
<dbReference type="SUPFAM" id="SSF49764">
    <property type="entry name" value="HSP20-like chaperones"/>
    <property type="match status" value="1"/>
</dbReference>
<dbReference type="AlphaFoldDB" id="A0A316IBD1"/>
<feature type="domain" description="SHSP" evidence="3">
    <location>
        <begin position="37"/>
        <end position="148"/>
    </location>
</feature>
<dbReference type="OrthoDB" id="9792695at2"/>
<evidence type="ECO:0000256" key="2">
    <source>
        <dbReference type="RuleBase" id="RU003616"/>
    </source>
</evidence>